<accession>A0ABS4INN9</accession>
<comment type="caution">
    <text evidence="2">The sequence shown here is derived from an EMBL/GenBank/DDBJ whole genome shotgun (WGS) entry which is preliminary data.</text>
</comment>
<gene>
    <name evidence="2" type="ORF">J2Z66_000777</name>
</gene>
<dbReference type="PANTHER" id="PTHR10587">
    <property type="entry name" value="GLYCOSYL TRANSFERASE-RELATED"/>
    <property type="match status" value="1"/>
</dbReference>
<organism evidence="2 3">
    <name type="scientific">Paenibacillus eucommiae</name>
    <dbReference type="NCBI Taxonomy" id="1355755"/>
    <lineage>
        <taxon>Bacteria</taxon>
        <taxon>Bacillati</taxon>
        <taxon>Bacillota</taxon>
        <taxon>Bacilli</taxon>
        <taxon>Bacillales</taxon>
        <taxon>Paenibacillaceae</taxon>
        <taxon>Paenibacillus</taxon>
    </lineage>
</organism>
<dbReference type="Proteomes" id="UP001519287">
    <property type="component" value="Unassembled WGS sequence"/>
</dbReference>
<dbReference type="PROSITE" id="PS51677">
    <property type="entry name" value="NODB"/>
    <property type="match status" value="1"/>
</dbReference>
<proteinExistence type="predicted"/>
<feature type="domain" description="NodB homology" evidence="1">
    <location>
        <begin position="15"/>
        <end position="204"/>
    </location>
</feature>
<reference evidence="2 3" key="1">
    <citation type="submission" date="2021-03" db="EMBL/GenBank/DDBJ databases">
        <title>Genomic Encyclopedia of Type Strains, Phase IV (KMG-IV): sequencing the most valuable type-strain genomes for metagenomic binning, comparative biology and taxonomic classification.</title>
        <authorList>
            <person name="Goeker M."/>
        </authorList>
    </citation>
    <scope>NUCLEOTIDE SEQUENCE [LARGE SCALE GENOMIC DNA]</scope>
    <source>
        <strain evidence="2 3">DSM 26048</strain>
    </source>
</reference>
<evidence type="ECO:0000313" key="3">
    <source>
        <dbReference type="Proteomes" id="UP001519287"/>
    </source>
</evidence>
<name>A0ABS4INN9_9BACL</name>
<dbReference type="Gene3D" id="3.20.20.370">
    <property type="entry name" value="Glycoside hydrolase/deacetylase"/>
    <property type="match status" value="1"/>
</dbReference>
<dbReference type="Pfam" id="PF01522">
    <property type="entry name" value="Polysacc_deac_1"/>
    <property type="match status" value="1"/>
</dbReference>
<evidence type="ECO:0000259" key="1">
    <source>
        <dbReference type="PROSITE" id="PS51677"/>
    </source>
</evidence>
<dbReference type="RefSeq" id="WP_209970015.1">
    <property type="nucleotide sequence ID" value="NZ_JAGGLB010000002.1"/>
</dbReference>
<protein>
    <submittedName>
        <fullName evidence="2">Peptidoglycan/xylan/chitin deacetylase (PgdA/CDA1 family)</fullName>
    </submittedName>
</protein>
<keyword evidence="3" id="KW-1185">Reference proteome</keyword>
<evidence type="ECO:0000313" key="2">
    <source>
        <dbReference type="EMBL" id="MBP1989182.1"/>
    </source>
</evidence>
<dbReference type="EMBL" id="JAGGLB010000002">
    <property type="protein sequence ID" value="MBP1989182.1"/>
    <property type="molecule type" value="Genomic_DNA"/>
</dbReference>
<dbReference type="InterPro" id="IPR050248">
    <property type="entry name" value="Polysacc_deacetylase_ArnD"/>
</dbReference>
<dbReference type="InterPro" id="IPR002509">
    <property type="entry name" value="NODB_dom"/>
</dbReference>
<dbReference type="SUPFAM" id="SSF88713">
    <property type="entry name" value="Glycoside hydrolase/deacetylase"/>
    <property type="match status" value="1"/>
</dbReference>
<dbReference type="PANTHER" id="PTHR10587:SF125">
    <property type="entry name" value="POLYSACCHARIDE DEACETYLASE YHEN-RELATED"/>
    <property type="match status" value="1"/>
</dbReference>
<sequence>MKPDRKLNPAAHSHKVAYLTFDDGPLNNSKKLLQLLNKHRVKATFFVIGNESPMAKRLYKLIAAQGHSIGNHTYSHKMSQIYVSKAVFLRDLYKMERLLWRLLGKRTQLLRFPGGSNNVFCSRRVMKSIAKELSGRGYVYFDWNIDSGDSQPPFPSPKQIVTKIVAESIHQSRIIILFHDFSNPTLVALPSVIRKLRRRGYRFGVLSKRSYNFQMPL</sequence>
<dbReference type="InterPro" id="IPR011330">
    <property type="entry name" value="Glyco_hydro/deAcase_b/a-brl"/>
</dbReference>
<dbReference type="CDD" id="cd10944">
    <property type="entry name" value="CE4_SmPgdA_like"/>
    <property type="match status" value="1"/>
</dbReference>